<proteinExistence type="predicted"/>
<dbReference type="RefSeq" id="WP_131405997.1">
    <property type="nucleotide sequence ID" value="NZ_BBMZ01000008.1"/>
</dbReference>
<dbReference type="EMBL" id="BBMZ01000008">
    <property type="protein sequence ID" value="GAL57844.1"/>
    <property type="molecule type" value="Genomic_DNA"/>
</dbReference>
<keyword evidence="2" id="KW-1185">Reference proteome</keyword>
<protein>
    <submittedName>
        <fullName evidence="1">Uncharacterized protein</fullName>
    </submittedName>
</protein>
<evidence type="ECO:0000313" key="1">
    <source>
        <dbReference type="EMBL" id="GAL57844.1"/>
    </source>
</evidence>
<dbReference type="OrthoDB" id="4827574at2"/>
<reference evidence="1 2" key="1">
    <citation type="submission" date="2014-09" db="EMBL/GenBank/DDBJ databases">
        <title>Whole genome shotgun sequence of Escherichia vulneris NBRC 102420.</title>
        <authorList>
            <person name="Yoshida Y."/>
            <person name="Hosoyama A."/>
            <person name="Tsuchikane K."/>
            <person name="Ohji S."/>
            <person name="Ichikawa N."/>
            <person name="Kimura A."/>
            <person name="Yamazoe A."/>
            <person name="Ezaki T."/>
            <person name="Fujita N."/>
        </authorList>
    </citation>
    <scope>NUCLEOTIDE SEQUENCE [LARGE SCALE GENOMIC DNA]</scope>
    <source>
        <strain evidence="1 2">NBRC 102420</strain>
    </source>
</reference>
<comment type="caution">
    <text evidence="1">The sequence shown here is derived from an EMBL/GenBank/DDBJ whole genome shotgun (WGS) entry which is preliminary data.</text>
</comment>
<gene>
    <name evidence="1" type="ORF">EV102420_08_03070</name>
</gene>
<dbReference type="STRING" id="1115515.EV102420_08_03070"/>
<dbReference type="AlphaFoldDB" id="A0A090V3J9"/>
<evidence type="ECO:0000313" key="2">
    <source>
        <dbReference type="Proteomes" id="UP000029462"/>
    </source>
</evidence>
<dbReference type="Proteomes" id="UP000029462">
    <property type="component" value="Unassembled WGS sequence"/>
</dbReference>
<accession>A0A090V3J9</accession>
<organism evidence="1 2">
    <name type="scientific">Pseudescherichia vulneris NBRC 102420</name>
    <dbReference type="NCBI Taxonomy" id="1115515"/>
    <lineage>
        <taxon>Bacteria</taxon>
        <taxon>Pseudomonadati</taxon>
        <taxon>Pseudomonadota</taxon>
        <taxon>Gammaproteobacteria</taxon>
        <taxon>Enterobacterales</taxon>
        <taxon>Enterobacteriaceae</taxon>
        <taxon>Pseudescherichia</taxon>
    </lineage>
</organism>
<sequence length="89" mass="10499">MNKLRFMNAQRMARLHPETFLVYDYDELSLLKPGHLVKVCSNRERFWVVITNVEGKRFTGTVANNLVFNDIAYGETVQFTMTNIFDYQM</sequence>
<name>A0A090V3J9_PSEVU</name>